<dbReference type="AlphaFoldDB" id="A0A1H9XJT0"/>
<dbReference type="Proteomes" id="UP000199019">
    <property type="component" value="Unassembled WGS sequence"/>
</dbReference>
<dbReference type="GO" id="GO:0005886">
    <property type="term" value="C:plasma membrane"/>
    <property type="evidence" value="ECO:0007669"/>
    <property type="project" value="UniProtKB-SubCell"/>
</dbReference>
<sequence length="262" mass="27513">MRTDFARLDLRLRRRGSWAYSLGIGAYALLIVLLYPAFKHDTSLDQLMRGNPTMAALFGVSGSLTSPAGWLNANLYANIVPLFALLVTIGYGAAAVAGDNGDERLGLLAALPVSRHSLLAQKLLALGVLSLPVAVATLAADVVGRFYQLRPSWQGLVGVTAGVALTAMVFGCLALATGCLTNSRGTAIGVSSAVAAASYVISSLSGSVVWVHHLRLLSPLYWAVGQNQVENGLPMSSLIAFIATAAVLSGIAFWAFDRLDLR</sequence>
<feature type="transmembrane region" description="Helical" evidence="1">
    <location>
        <begin position="153"/>
        <end position="176"/>
    </location>
</feature>
<feature type="transmembrane region" description="Helical" evidence="1">
    <location>
        <begin position="233"/>
        <end position="256"/>
    </location>
</feature>
<feature type="transmembrane region" description="Helical" evidence="1">
    <location>
        <begin position="20"/>
        <end position="38"/>
    </location>
</feature>
<dbReference type="Pfam" id="PF12679">
    <property type="entry name" value="ABC2_membrane_2"/>
    <property type="match status" value="1"/>
</dbReference>
<dbReference type="STRING" id="587636.SAMN05216199_3893"/>
<proteinExistence type="predicted"/>
<reference evidence="3" key="1">
    <citation type="submission" date="2016-10" db="EMBL/GenBank/DDBJ databases">
        <authorList>
            <person name="Varghese N."/>
            <person name="Submissions S."/>
        </authorList>
    </citation>
    <scope>NUCLEOTIDE SEQUENCE [LARGE SCALE GENOMIC DNA]</scope>
    <source>
        <strain evidence="3">CGMCC 1.6963</strain>
    </source>
</reference>
<keyword evidence="1" id="KW-1133">Transmembrane helix</keyword>
<feature type="transmembrane region" description="Helical" evidence="1">
    <location>
        <begin position="188"/>
        <end position="213"/>
    </location>
</feature>
<name>A0A1H9XJT0_9MICO</name>
<feature type="transmembrane region" description="Helical" evidence="1">
    <location>
        <begin position="75"/>
        <end position="97"/>
    </location>
</feature>
<protein>
    <submittedName>
        <fullName evidence="2">ABC-2 type transport system permease protein</fullName>
    </submittedName>
</protein>
<keyword evidence="3" id="KW-1185">Reference proteome</keyword>
<dbReference type="EMBL" id="FOHB01000008">
    <property type="protein sequence ID" value="SES46077.1"/>
    <property type="molecule type" value="Genomic_DNA"/>
</dbReference>
<evidence type="ECO:0000256" key="1">
    <source>
        <dbReference type="SAM" id="Phobius"/>
    </source>
</evidence>
<organism evidence="2 3">
    <name type="scientific">Pedococcus cremeus</name>
    <dbReference type="NCBI Taxonomy" id="587636"/>
    <lineage>
        <taxon>Bacteria</taxon>
        <taxon>Bacillati</taxon>
        <taxon>Actinomycetota</taxon>
        <taxon>Actinomycetes</taxon>
        <taxon>Micrococcales</taxon>
        <taxon>Intrasporangiaceae</taxon>
        <taxon>Pedococcus</taxon>
    </lineage>
</organism>
<evidence type="ECO:0000313" key="3">
    <source>
        <dbReference type="Proteomes" id="UP000199019"/>
    </source>
</evidence>
<accession>A0A1H9XJT0</accession>
<dbReference type="RefSeq" id="WP_091761824.1">
    <property type="nucleotide sequence ID" value="NZ_FOHB01000008.1"/>
</dbReference>
<keyword evidence="1" id="KW-0812">Transmembrane</keyword>
<dbReference type="PANTHER" id="PTHR37305:SF1">
    <property type="entry name" value="MEMBRANE PROTEIN"/>
    <property type="match status" value="1"/>
</dbReference>
<dbReference type="OrthoDB" id="3686802at2"/>
<gene>
    <name evidence="2" type="ORF">SAMN05216199_3893</name>
</gene>
<dbReference type="GO" id="GO:0140359">
    <property type="term" value="F:ABC-type transporter activity"/>
    <property type="evidence" value="ECO:0007669"/>
    <property type="project" value="InterPro"/>
</dbReference>
<feature type="transmembrane region" description="Helical" evidence="1">
    <location>
        <begin position="123"/>
        <end position="147"/>
    </location>
</feature>
<keyword evidence="1" id="KW-0472">Membrane</keyword>
<evidence type="ECO:0000313" key="2">
    <source>
        <dbReference type="EMBL" id="SES46077.1"/>
    </source>
</evidence>
<dbReference type="PANTHER" id="PTHR37305">
    <property type="entry name" value="INTEGRAL MEMBRANE PROTEIN-RELATED"/>
    <property type="match status" value="1"/>
</dbReference>